<organism evidence="1 2">
    <name type="scientific">Mucilaginibacter lutimaris</name>
    <dbReference type="NCBI Taxonomy" id="931629"/>
    <lineage>
        <taxon>Bacteria</taxon>
        <taxon>Pseudomonadati</taxon>
        <taxon>Bacteroidota</taxon>
        <taxon>Sphingobacteriia</taxon>
        <taxon>Sphingobacteriales</taxon>
        <taxon>Sphingobacteriaceae</taxon>
        <taxon>Mucilaginibacter</taxon>
    </lineage>
</organism>
<name>A0ABW2ZBN3_9SPHI</name>
<dbReference type="Proteomes" id="UP001597073">
    <property type="component" value="Unassembled WGS sequence"/>
</dbReference>
<comment type="caution">
    <text evidence="1">The sequence shown here is derived from an EMBL/GenBank/DDBJ whole genome shotgun (WGS) entry which is preliminary data.</text>
</comment>
<gene>
    <name evidence="1" type="ORF">ACFQZI_00305</name>
</gene>
<accession>A0ABW2ZBN3</accession>
<evidence type="ECO:0000313" key="2">
    <source>
        <dbReference type="Proteomes" id="UP001597073"/>
    </source>
</evidence>
<protein>
    <submittedName>
        <fullName evidence="1">Uncharacterized protein</fullName>
    </submittedName>
</protein>
<proteinExistence type="predicted"/>
<keyword evidence="2" id="KW-1185">Reference proteome</keyword>
<reference evidence="2" key="1">
    <citation type="journal article" date="2019" name="Int. J. Syst. Evol. Microbiol.">
        <title>The Global Catalogue of Microorganisms (GCM) 10K type strain sequencing project: providing services to taxonomists for standard genome sequencing and annotation.</title>
        <authorList>
            <consortium name="The Broad Institute Genomics Platform"/>
            <consortium name="The Broad Institute Genome Sequencing Center for Infectious Disease"/>
            <person name="Wu L."/>
            <person name="Ma J."/>
        </authorList>
    </citation>
    <scope>NUCLEOTIDE SEQUENCE [LARGE SCALE GENOMIC DNA]</scope>
    <source>
        <strain evidence="2">CCUG 60742</strain>
    </source>
</reference>
<dbReference type="EMBL" id="JBHTIA010000002">
    <property type="protein sequence ID" value="MFD0763272.1"/>
    <property type="molecule type" value="Genomic_DNA"/>
</dbReference>
<dbReference type="RefSeq" id="WP_377137186.1">
    <property type="nucleotide sequence ID" value="NZ_JBHTIA010000002.1"/>
</dbReference>
<evidence type="ECO:0000313" key="1">
    <source>
        <dbReference type="EMBL" id="MFD0763272.1"/>
    </source>
</evidence>
<sequence>MFYFLAPDQTFNMFPIHFIDYEMIGLGTIGSFANLCTSMLANPNFQPPYSVSDSSLPRERINGHVIQKMHRIKRISLHIQEIAEPHPLVIFSMERLLTDVLTNHSHHLPDMIDQVVRPYFKEVSHLKQFKHRHT</sequence>